<dbReference type="Proteomes" id="UP000308197">
    <property type="component" value="Unassembled WGS sequence"/>
</dbReference>
<gene>
    <name evidence="1" type="ORF">K466DRAFT_415459</name>
</gene>
<proteinExistence type="predicted"/>
<protein>
    <submittedName>
        <fullName evidence="1">Uncharacterized protein</fullName>
    </submittedName>
</protein>
<keyword evidence="2" id="KW-1185">Reference proteome</keyword>
<organism evidence="1 2">
    <name type="scientific">Polyporus arcularius HHB13444</name>
    <dbReference type="NCBI Taxonomy" id="1314778"/>
    <lineage>
        <taxon>Eukaryota</taxon>
        <taxon>Fungi</taxon>
        <taxon>Dikarya</taxon>
        <taxon>Basidiomycota</taxon>
        <taxon>Agaricomycotina</taxon>
        <taxon>Agaricomycetes</taxon>
        <taxon>Polyporales</taxon>
        <taxon>Polyporaceae</taxon>
        <taxon>Polyporus</taxon>
    </lineage>
</organism>
<dbReference type="EMBL" id="ML211953">
    <property type="protein sequence ID" value="TFK79711.1"/>
    <property type="molecule type" value="Genomic_DNA"/>
</dbReference>
<reference evidence="1 2" key="1">
    <citation type="journal article" date="2019" name="Nat. Ecol. Evol.">
        <title>Megaphylogeny resolves global patterns of mushroom evolution.</title>
        <authorList>
            <person name="Varga T."/>
            <person name="Krizsan K."/>
            <person name="Foldi C."/>
            <person name="Dima B."/>
            <person name="Sanchez-Garcia M."/>
            <person name="Sanchez-Ramirez S."/>
            <person name="Szollosi G.J."/>
            <person name="Szarkandi J.G."/>
            <person name="Papp V."/>
            <person name="Albert L."/>
            <person name="Andreopoulos W."/>
            <person name="Angelini C."/>
            <person name="Antonin V."/>
            <person name="Barry K.W."/>
            <person name="Bougher N.L."/>
            <person name="Buchanan P."/>
            <person name="Buyck B."/>
            <person name="Bense V."/>
            <person name="Catcheside P."/>
            <person name="Chovatia M."/>
            <person name="Cooper J."/>
            <person name="Damon W."/>
            <person name="Desjardin D."/>
            <person name="Finy P."/>
            <person name="Geml J."/>
            <person name="Haridas S."/>
            <person name="Hughes K."/>
            <person name="Justo A."/>
            <person name="Karasinski D."/>
            <person name="Kautmanova I."/>
            <person name="Kiss B."/>
            <person name="Kocsube S."/>
            <person name="Kotiranta H."/>
            <person name="LaButti K.M."/>
            <person name="Lechner B.E."/>
            <person name="Liimatainen K."/>
            <person name="Lipzen A."/>
            <person name="Lukacs Z."/>
            <person name="Mihaltcheva S."/>
            <person name="Morgado L.N."/>
            <person name="Niskanen T."/>
            <person name="Noordeloos M.E."/>
            <person name="Ohm R.A."/>
            <person name="Ortiz-Santana B."/>
            <person name="Ovrebo C."/>
            <person name="Racz N."/>
            <person name="Riley R."/>
            <person name="Savchenko A."/>
            <person name="Shiryaev A."/>
            <person name="Soop K."/>
            <person name="Spirin V."/>
            <person name="Szebenyi C."/>
            <person name="Tomsovsky M."/>
            <person name="Tulloss R.E."/>
            <person name="Uehling J."/>
            <person name="Grigoriev I.V."/>
            <person name="Vagvolgyi C."/>
            <person name="Papp T."/>
            <person name="Martin F.M."/>
            <person name="Miettinen O."/>
            <person name="Hibbett D.S."/>
            <person name="Nagy L.G."/>
        </authorList>
    </citation>
    <scope>NUCLEOTIDE SEQUENCE [LARGE SCALE GENOMIC DNA]</scope>
    <source>
        <strain evidence="1 2">HHB13444</strain>
    </source>
</reference>
<dbReference type="InParanoid" id="A0A5C3NR35"/>
<name>A0A5C3NR35_9APHY</name>
<evidence type="ECO:0000313" key="2">
    <source>
        <dbReference type="Proteomes" id="UP000308197"/>
    </source>
</evidence>
<dbReference type="AlphaFoldDB" id="A0A5C3NR35"/>
<evidence type="ECO:0000313" key="1">
    <source>
        <dbReference type="EMBL" id="TFK79711.1"/>
    </source>
</evidence>
<accession>A0A5C3NR35</accession>
<sequence length="139" mass="16033">MRPRVRVRAFAGPRTQLWPVRRVTTCVACLRSARRAHMLAARGWRCPRLPSPSPSSSCVRRSHPHLRPPTFARCRQTVLRCAREVPAVSLDGELRVFSLPATNWRSHQRGCHLQIHHGVQRRRARRQTACPRAERLAVR</sequence>